<dbReference type="InterPro" id="IPR022062">
    <property type="entry name" value="DUF3618"/>
</dbReference>
<protein>
    <submittedName>
        <fullName evidence="2">DUF3618 domain-containing protein</fullName>
    </submittedName>
</protein>
<keyword evidence="3" id="KW-1185">Reference proteome</keyword>
<feature type="compositionally biased region" description="Basic and acidic residues" evidence="1">
    <location>
        <begin position="264"/>
        <end position="280"/>
    </location>
</feature>
<gene>
    <name evidence="2" type="ORF">ACFOMF_15710</name>
</gene>
<sequence>MSTRNQIEIESQKDPETLEREIDKQRADIGHIVDELENKLSPGELFDKALGYAKGNGGEFFGNLADTVKANPVPTLLTGIGLAWLMAGQNRDPHRTTTLTTSPGRSMSSSGISSSGPSMGDKLSQQGAAMKGKASHMEHEAADSMHQAADSMRDARDRASGALHDTSHRLSETGHHAADSLREGAMRARGGFDRLRHEQPLALGAIGVALGALIAASMPPTRREDQLLGERSDEMTDELRHKAEEQYERVSAKGEQVVEELKQEAHKVGEETRQMAHEKTSNGQAQHASGPH</sequence>
<organism evidence="2 3">
    <name type="scientific">Stutzerimonas tarimensis</name>
    <dbReference type="NCBI Taxonomy" id="1507735"/>
    <lineage>
        <taxon>Bacteria</taxon>
        <taxon>Pseudomonadati</taxon>
        <taxon>Pseudomonadota</taxon>
        <taxon>Gammaproteobacteria</taxon>
        <taxon>Pseudomonadales</taxon>
        <taxon>Pseudomonadaceae</taxon>
        <taxon>Stutzerimonas</taxon>
    </lineage>
</organism>
<dbReference type="Proteomes" id="UP001595630">
    <property type="component" value="Unassembled WGS sequence"/>
</dbReference>
<reference evidence="3" key="1">
    <citation type="journal article" date="2019" name="Int. J. Syst. Evol. Microbiol.">
        <title>The Global Catalogue of Microorganisms (GCM) 10K type strain sequencing project: providing services to taxonomists for standard genome sequencing and annotation.</title>
        <authorList>
            <consortium name="The Broad Institute Genomics Platform"/>
            <consortium name="The Broad Institute Genome Sequencing Center for Infectious Disease"/>
            <person name="Wu L."/>
            <person name="Ma J."/>
        </authorList>
    </citation>
    <scope>NUCLEOTIDE SEQUENCE [LARGE SCALE GENOMIC DNA]</scope>
    <source>
        <strain evidence="3">KCTC 42447</strain>
    </source>
</reference>
<evidence type="ECO:0000256" key="1">
    <source>
        <dbReference type="SAM" id="MobiDB-lite"/>
    </source>
</evidence>
<proteinExistence type="predicted"/>
<evidence type="ECO:0000313" key="3">
    <source>
        <dbReference type="Proteomes" id="UP001595630"/>
    </source>
</evidence>
<dbReference type="RefSeq" id="WP_386366583.1">
    <property type="nucleotide sequence ID" value="NZ_JBHRXZ010000024.1"/>
</dbReference>
<feature type="region of interest" description="Disordered" evidence="1">
    <location>
        <begin position="93"/>
        <end position="143"/>
    </location>
</feature>
<comment type="caution">
    <text evidence="2">The sequence shown here is derived from an EMBL/GenBank/DDBJ whole genome shotgun (WGS) entry which is preliminary data.</text>
</comment>
<feature type="region of interest" description="Disordered" evidence="1">
    <location>
        <begin position="264"/>
        <end position="292"/>
    </location>
</feature>
<accession>A0ABV7T9E8</accession>
<feature type="compositionally biased region" description="Low complexity" evidence="1">
    <location>
        <begin position="102"/>
        <end position="120"/>
    </location>
</feature>
<evidence type="ECO:0000313" key="2">
    <source>
        <dbReference type="EMBL" id="MFC3609227.1"/>
    </source>
</evidence>
<dbReference type="EMBL" id="JBHRXZ010000024">
    <property type="protein sequence ID" value="MFC3609227.1"/>
    <property type="molecule type" value="Genomic_DNA"/>
</dbReference>
<name>A0ABV7T9E8_9GAMM</name>
<feature type="compositionally biased region" description="Polar residues" evidence="1">
    <location>
        <begin position="281"/>
        <end position="292"/>
    </location>
</feature>
<dbReference type="Pfam" id="PF12277">
    <property type="entry name" value="DUF3618"/>
    <property type="match status" value="1"/>
</dbReference>